<organism evidence="3 4">
    <name type="scientific">Fasciolopsis buskii</name>
    <dbReference type="NCBI Taxonomy" id="27845"/>
    <lineage>
        <taxon>Eukaryota</taxon>
        <taxon>Metazoa</taxon>
        <taxon>Spiralia</taxon>
        <taxon>Lophotrochozoa</taxon>
        <taxon>Platyhelminthes</taxon>
        <taxon>Trematoda</taxon>
        <taxon>Digenea</taxon>
        <taxon>Plagiorchiida</taxon>
        <taxon>Echinostomata</taxon>
        <taxon>Echinostomatoidea</taxon>
        <taxon>Fasciolidae</taxon>
        <taxon>Fasciolopsis</taxon>
    </lineage>
</organism>
<name>A0A8E0RU42_9TREM</name>
<evidence type="ECO:0000313" key="4">
    <source>
        <dbReference type="Proteomes" id="UP000728185"/>
    </source>
</evidence>
<evidence type="ECO:0000256" key="2">
    <source>
        <dbReference type="SAM" id="Phobius"/>
    </source>
</evidence>
<keyword evidence="2" id="KW-0812">Transmembrane</keyword>
<reference evidence="3" key="1">
    <citation type="submission" date="2019-05" db="EMBL/GenBank/DDBJ databases">
        <title>Annotation for the trematode Fasciolopsis buski.</title>
        <authorList>
            <person name="Choi Y.-J."/>
        </authorList>
    </citation>
    <scope>NUCLEOTIDE SEQUENCE</scope>
    <source>
        <strain evidence="3">HT</strain>
        <tissue evidence="3">Whole worm</tissue>
    </source>
</reference>
<dbReference type="Proteomes" id="UP000728185">
    <property type="component" value="Unassembled WGS sequence"/>
</dbReference>
<feature type="compositionally biased region" description="Polar residues" evidence="1">
    <location>
        <begin position="66"/>
        <end position="79"/>
    </location>
</feature>
<feature type="region of interest" description="Disordered" evidence="1">
    <location>
        <begin position="28"/>
        <end position="79"/>
    </location>
</feature>
<keyword evidence="2" id="KW-0472">Membrane</keyword>
<sequence>MGDKMLYRRPSAELEAEAMRENQEIIDRAEQNGVHRPSGANTAAGLIVMPSRLMGTSTGSTTNNGEKSSLSAPSSTQPKSAVNAITVLFSLIFYYGLVVLRYRRLLNS</sequence>
<keyword evidence="2" id="KW-1133">Transmembrane helix</keyword>
<gene>
    <name evidence="3" type="ORF">FBUS_10522</name>
</gene>
<evidence type="ECO:0000256" key="1">
    <source>
        <dbReference type="SAM" id="MobiDB-lite"/>
    </source>
</evidence>
<comment type="caution">
    <text evidence="3">The sequence shown here is derived from an EMBL/GenBank/DDBJ whole genome shotgun (WGS) entry which is preliminary data.</text>
</comment>
<feature type="compositionally biased region" description="Low complexity" evidence="1">
    <location>
        <begin position="55"/>
        <end position="65"/>
    </location>
</feature>
<protein>
    <submittedName>
        <fullName evidence="3">Uncharacterized protein</fullName>
    </submittedName>
</protein>
<accession>A0A8E0RU42</accession>
<evidence type="ECO:0000313" key="3">
    <source>
        <dbReference type="EMBL" id="KAA0191695.1"/>
    </source>
</evidence>
<dbReference type="OrthoDB" id="6036at2759"/>
<feature type="transmembrane region" description="Helical" evidence="2">
    <location>
        <begin position="81"/>
        <end position="100"/>
    </location>
</feature>
<dbReference type="EMBL" id="LUCM01006182">
    <property type="protein sequence ID" value="KAA0191695.1"/>
    <property type="molecule type" value="Genomic_DNA"/>
</dbReference>
<keyword evidence="4" id="KW-1185">Reference proteome</keyword>
<dbReference type="AlphaFoldDB" id="A0A8E0RU42"/>
<proteinExistence type="predicted"/>